<protein>
    <submittedName>
        <fullName evidence="1">DUF1758 domain-containing protein</fullName>
    </submittedName>
</protein>
<sequence>MTGFAHFQVVCRIKAEKRDLERFKKQRIPHRRHVSKLISKITNLLSEPDVESDKLEGLLIQLQAKDEQLKFIDIKIENVLDVVDIDLGTQKIDEYNEIYVFNSVKFKNKIKLLQSVTKQESSNVRQNQENRGKVNTNAKLPKLEIQTYYGDLSGYLNVSNQFKNADDKTPSLSDIETISYLLSSLGGEALSCTKDRKDSFFIHLELSRRSRDATAKYFGRKGSGCYGTGNRRNIESIDSVSRYRVIRVEMEGRVLALTFDFKELSSDCQILLFEGADYYWDFTKWLQWWGSSVVGIETIIGRSLKDRCDALTVSMLVNFVLSEN</sequence>
<gene>
    <name evidence="1" type="primary">AVEN_242099_1</name>
    <name evidence="1" type="ORF">NPIL_497631</name>
</gene>
<organism evidence="1 2">
    <name type="scientific">Nephila pilipes</name>
    <name type="common">Giant wood spider</name>
    <name type="synonym">Nephila maculata</name>
    <dbReference type="NCBI Taxonomy" id="299642"/>
    <lineage>
        <taxon>Eukaryota</taxon>
        <taxon>Metazoa</taxon>
        <taxon>Ecdysozoa</taxon>
        <taxon>Arthropoda</taxon>
        <taxon>Chelicerata</taxon>
        <taxon>Arachnida</taxon>
        <taxon>Araneae</taxon>
        <taxon>Araneomorphae</taxon>
        <taxon>Entelegynae</taxon>
        <taxon>Araneoidea</taxon>
        <taxon>Nephilidae</taxon>
        <taxon>Nephila</taxon>
    </lineage>
</organism>
<reference evidence="1" key="1">
    <citation type="submission" date="2020-08" db="EMBL/GenBank/DDBJ databases">
        <title>Multicomponent nature underlies the extraordinary mechanical properties of spider dragline silk.</title>
        <authorList>
            <person name="Kono N."/>
            <person name="Nakamura H."/>
            <person name="Mori M."/>
            <person name="Yoshida Y."/>
            <person name="Ohtoshi R."/>
            <person name="Malay A.D."/>
            <person name="Moran D.A.P."/>
            <person name="Tomita M."/>
            <person name="Numata K."/>
            <person name="Arakawa K."/>
        </authorList>
    </citation>
    <scope>NUCLEOTIDE SEQUENCE</scope>
</reference>
<keyword evidence="2" id="KW-1185">Reference proteome</keyword>
<dbReference type="AlphaFoldDB" id="A0A8X6UF50"/>
<dbReference type="EMBL" id="BMAW01078398">
    <property type="protein sequence ID" value="GFU10825.1"/>
    <property type="molecule type" value="Genomic_DNA"/>
</dbReference>
<comment type="caution">
    <text evidence="1">The sequence shown here is derived from an EMBL/GenBank/DDBJ whole genome shotgun (WGS) entry which is preliminary data.</text>
</comment>
<accession>A0A8X6UF50</accession>
<evidence type="ECO:0000313" key="1">
    <source>
        <dbReference type="EMBL" id="GFU10825.1"/>
    </source>
</evidence>
<proteinExistence type="predicted"/>
<name>A0A8X6UF50_NEPPI</name>
<evidence type="ECO:0000313" key="2">
    <source>
        <dbReference type="Proteomes" id="UP000887013"/>
    </source>
</evidence>
<dbReference type="Proteomes" id="UP000887013">
    <property type="component" value="Unassembled WGS sequence"/>
</dbReference>